<evidence type="ECO:0000313" key="2">
    <source>
        <dbReference type="Proteomes" id="UP001633002"/>
    </source>
</evidence>
<gene>
    <name evidence="1" type="ORF">R1sor_017835</name>
</gene>
<keyword evidence="2" id="KW-1185">Reference proteome</keyword>
<organism evidence="1 2">
    <name type="scientific">Riccia sorocarpa</name>
    <dbReference type="NCBI Taxonomy" id="122646"/>
    <lineage>
        <taxon>Eukaryota</taxon>
        <taxon>Viridiplantae</taxon>
        <taxon>Streptophyta</taxon>
        <taxon>Embryophyta</taxon>
        <taxon>Marchantiophyta</taxon>
        <taxon>Marchantiopsida</taxon>
        <taxon>Marchantiidae</taxon>
        <taxon>Marchantiales</taxon>
        <taxon>Ricciaceae</taxon>
        <taxon>Riccia</taxon>
    </lineage>
</organism>
<comment type="caution">
    <text evidence="1">The sequence shown here is derived from an EMBL/GenBank/DDBJ whole genome shotgun (WGS) entry which is preliminary data.</text>
</comment>
<reference evidence="1 2" key="1">
    <citation type="submission" date="2024-09" db="EMBL/GenBank/DDBJ databases">
        <title>Chromosome-scale assembly of Riccia sorocarpa.</title>
        <authorList>
            <person name="Paukszto L."/>
        </authorList>
    </citation>
    <scope>NUCLEOTIDE SEQUENCE [LARGE SCALE GENOMIC DNA]</scope>
    <source>
        <strain evidence="1">LP-2024</strain>
        <tissue evidence="1">Aerial parts of the thallus</tissue>
    </source>
</reference>
<sequence>MCIMHGDFVSEDMHREAIEFLEQEKIVEFRRLKYEATVKLLDYGRVEVDRSTISAEEMVAKMYADNADEVFQPDTRLVGTTDLQFLRDGDIMREQISKSLYLEHLERDTNIAFDEVKELTFWGSDLHQIVVWDIVVEKMAENQIYCTMNEAANKWKWIKRRFLLILRHNQTHGDEHYFSLGADRRLFFGLPVNFPRKLYEEFIDFMRV</sequence>
<dbReference type="EMBL" id="JBJQOH010000001">
    <property type="protein sequence ID" value="KAL3699813.1"/>
    <property type="molecule type" value="Genomic_DNA"/>
</dbReference>
<protein>
    <submittedName>
        <fullName evidence="1">Uncharacterized protein</fullName>
    </submittedName>
</protein>
<dbReference type="AlphaFoldDB" id="A0ABD3I818"/>
<dbReference type="Proteomes" id="UP001633002">
    <property type="component" value="Unassembled WGS sequence"/>
</dbReference>
<name>A0ABD3I818_9MARC</name>
<proteinExistence type="predicted"/>
<accession>A0ABD3I818</accession>
<evidence type="ECO:0000313" key="1">
    <source>
        <dbReference type="EMBL" id="KAL3699813.1"/>
    </source>
</evidence>